<sequence>MFDDLKRDRAGRRDATRQDKPRRDDTEVKNPRRPIGLGPEEKNRGRDRIRQIGWENKTQNAQHDSCLASTLITPNTLIVCPTHSTLGTLSCSCAASSVLRSLILINYTQYDNDILSCRPIDSVPSGAQHARNSLVLRQMAFYPLDASMHSVSIVAAQGFGKGGFQSCLQPCPSPPPPNVGMSWTGLDWARRTNPPVTGAGESLEEFDVYSPVRTKDALHIPSPPILQMVHYSVQSATNGNGYGDRLQNH</sequence>
<reference evidence="2" key="1">
    <citation type="journal article" date="2020" name="Stud. Mycol.">
        <title>101 Dothideomycetes genomes: a test case for predicting lifestyles and emergence of pathogens.</title>
        <authorList>
            <person name="Haridas S."/>
            <person name="Albert R."/>
            <person name="Binder M."/>
            <person name="Bloem J."/>
            <person name="Labutti K."/>
            <person name="Salamov A."/>
            <person name="Andreopoulos B."/>
            <person name="Baker S."/>
            <person name="Barry K."/>
            <person name="Bills G."/>
            <person name="Bluhm B."/>
            <person name="Cannon C."/>
            <person name="Castanera R."/>
            <person name="Culley D."/>
            <person name="Daum C."/>
            <person name="Ezra D."/>
            <person name="Gonzalez J."/>
            <person name="Henrissat B."/>
            <person name="Kuo A."/>
            <person name="Liang C."/>
            <person name="Lipzen A."/>
            <person name="Lutzoni F."/>
            <person name="Magnuson J."/>
            <person name="Mondo S."/>
            <person name="Nolan M."/>
            <person name="Ohm R."/>
            <person name="Pangilinan J."/>
            <person name="Park H.-J."/>
            <person name="Ramirez L."/>
            <person name="Alfaro M."/>
            <person name="Sun H."/>
            <person name="Tritt A."/>
            <person name="Yoshinaga Y."/>
            <person name="Zwiers L.-H."/>
            <person name="Turgeon B."/>
            <person name="Goodwin S."/>
            <person name="Spatafora J."/>
            <person name="Crous P."/>
            <person name="Grigoriev I."/>
        </authorList>
    </citation>
    <scope>NUCLEOTIDE SEQUENCE</scope>
    <source>
        <strain evidence="2">CBS 175.79</strain>
    </source>
</reference>
<gene>
    <name evidence="2" type="ORF">BU24DRAFT_411867</name>
</gene>
<accession>A0A6A5XJM7</accession>
<dbReference type="Proteomes" id="UP000799778">
    <property type="component" value="Unassembled WGS sequence"/>
</dbReference>
<evidence type="ECO:0000313" key="3">
    <source>
        <dbReference type="Proteomes" id="UP000799778"/>
    </source>
</evidence>
<feature type="region of interest" description="Disordered" evidence="1">
    <location>
        <begin position="1"/>
        <end position="46"/>
    </location>
</feature>
<feature type="compositionally biased region" description="Basic and acidic residues" evidence="1">
    <location>
        <begin position="1"/>
        <end position="30"/>
    </location>
</feature>
<dbReference type="AlphaFoldDB" id="A0A6A5XJM7"/>
<evidence type="ECO:0000256" key="1">
    <source>
        <dbReference type="SAM" id="MobiDB-lite"/>
    </source>
</evidence>
<keyword evidence="3" id="KW-1185">Reference proteome</keyword>
<dbReference type="EMBL" id="ML978072">
    <property type="protein sequence ID" value="KAF2012504.1"/>
    <property type="molecule type" value="Genomic_DNA"/>
</dbReference>
<proteinExistence type="predicted"/>
<protein>
    <submittedName>
        <fullName evidence="2">Uncharacterized protein</fullName>
    </submittedName>
</protein>
<dbReference type="RefSeq" id="XP_033380843.1">
    <property type="nucleotide sequence ID" value="XM_033526068.1"/>
</dbReference>
<organism evidence="2 3">
    <name type="scientific">Aaosphaeria arxii CBS 175.79</name>
    <dbReference type="NCBI Taxonomy" id="1450172"/>
    <lineage>
        <taxon>Eukaryota</taxon>
        <taxon>Fungi</taxon>
        <taxon>Dikarya</taxon>
        <taxon>Ascomycota</taxon>
        <taxon>Pezizomycotina</taxon>
        <taxon>Dothideomycetes</taxon>
        <taxon>Pleosporomycetidae</taxon>
        <taxon>Pleosporales</taxon>
        <taxon>Pleosporales incertae sedis</taxon>
        <taxon>Aaosphaeria</taxon>
    </lineage>
</organism>
<dbReference type="GeneID" id="54283465"/>
<name>A0A6A5XJM7_9PLEO</name>
<evidence type="ECO:0000313" key="2">
    <source>
        <dbReference type="EMBL" id="KAF2012504.1"/>
    </source>
</evidence>